<protein>
    <submittedName>
        <fullName evidence="1">Uncharacterized protein</fullName>
    </submittedName>
</protein>
<accession>A0AAW9WNC4</accession>
<sequence>MEKSISDLVSLIEETPKGTFFSYKNGVIQTYACRDFRGNLYLNRLPALNYYIERPNELSLFFANDNSSHISYEKFVFSGTDSIYTIATVAKTYAIAPRIVAYFNELLDYTEKGGKLYVKTK</sequence>
<comment type="caution">
    <text evidence="1">The sequence shown here is derived from an EMBL/GenBank/DDBJ whole genome shotgun (WGS) entry which is preliminary data.</text>
</comment>
<evidence type="ECO:0000313" key="1">
    <source>
        <dbReference type="EMBL" id="MUB66719.1"/>
    </source>
</evidence>
<name>A0AAW9WNC4_9FIRM</name>
<proteinExistence type="predicted"/>
<reference evidence="1 2" key="1">
    <citation type="submission" date="2019-09" db="EMBL/GenBank/DDBJ databases">
        <title>Draft genome sequencing of Hungatella hathewayi 123Y-2.</title>
        <authorList>
            <person name="Lv Q."/>
            <person name="Li S."/>
        </authorList>
    </citation>
    <scope>NUCLEOTIDE SEQUENCE [LARGE SCALE GENOMIC DNA]</scope>
    <source>
        <strain evidence="1 2">123Y-2</strain>
    </source>
</reference>
<dbReference type="AlphaFoldDB" id="A0AAW9WNC4"/>
<dbReference type="Proteomes" id="UP000434223">
    <property type="component" value="Unassembled WGS sequence"/>
</dbReference>
<dbReference type="EMBL" id="WNME01000031">
    <property type="protein sequence ID" value="MUB66719.1"/>
    <property type="molecule type" value="Genomic_DNA"/>
</dbReference>
<gene>
    <name evidence="1" type="ORF">GNE07_27270</name>
</gene>
<dbReference type="RefSeq" id="WP_055652128.1">
    <property type="nucleotide sequence ID" value="NZ_CZAZ01000046.1"/>
</dbReference>
<organism evidence="1 2">
    <name type="scientific">Hungatella hathewayi</name>
    <dbReference type="NCBI Taxonomy" id="154046"/>
    <lineage>
        <taxon>Bacteria</taxon>
        <taxon>Bacillati</taxon>
        <taxon>Bacillota</taxon>
        <taxon>Clostridia</taxon>
        <taxon>Lachnospirales</taxon>
        <taxon>Lachnospiraceae</taxon>
        <taxon>Hungatella</taxon>
    </lineage>
</organism>
<evidence type="ECO:0000313" key="2">
    <source>
        <dbReference type="Proteomes" id="UP000434223"/>
    </source>
</evidence>